<dbReference type="AlphaFoldDB" id="A0A0F9FWX5"/>
<evidence type="ECO:0000256" key="1">
    <source>
        <dbReference type="SAM" id="MobiDB-lite"/>
    </source>
</evidence>
<organism evidence="2">
    <name type="scientific">marine sediment metagenome</name>
    <dbReference type="NCBI Taxonomy" id="412755"/>
    <lineage>
        <taxon>unclassified sequences</taxon>
        <taxon>metagenomes</taxon>
        <taxon>ecological metagenomes</taxon>
    </lineage>
</organism>
<dbReference type="EMBL" id="LAZR01028684">
    <property type="protein sequence ID" value="KKL61850.1"/>
    <property type="molecule type" value="Genomic_DNA"/>
</dbReference>
<evidence type="ECO:0000313" key="2">
    <source>
        <dbReference type="EMBL" id="KKL61850.1"/>
    </source>
</evidence>
<comment type="caution">
    <text evidence="2">The sequence shown here is derived from an EMBL/GenBank/DDBJ whole genome shotgun (WGS) entry which is preliminary data.</text>
</comment>
<feature type="region of interest" description="Disordered" evidence="1">
    <location>
        <begin position="17"/>
        <end position="36"/>
    </location>
</feature>
<accession>A0A0F9FWX5</accession>
<proteinExistence type="predicted"/>
<name>A0A0F9FWX5_9ZZZZ</name>
<feature type="non-terminal residue" evidence="2">
    <location>
        <position position="36"/>
    </location>
</feature>
<reference evidence="2" key="1">
    <citation type="journal article" date="2015" name="Nature">
        <title>Complex archaea that bridge the gap between prokaryotes and eukaryotes.</title>
        <authorList>
            <person name="Spang A."/>
            <person name="Saw J.H."/>
            <person name="Jorgensen S.L."/>
            <person name="Zaremba-Niedzwiedzka K."/>
            <person name="Martijn J."/>
            <person name="Lind A.E."/>
            <person name="van Eijk R."/>
            <person name="Schleper C."/>
            <person name="Guy L."/>
            <person name="Ettema T.J."/>
        </authorList>
    </citation>
    <scope>NUCLEOTIDE SEQUENCE</scope>
</reference>
<gene>
    <name evidence="2" type="ORF">LCGC14_2191140</name>
</gene>
<protein>
    <submittedName>
        <fullName evidence="2">Uncharacterized protein</fullName>
    </submittedName>
</protein>
<sequence>MSVKDLCQEIEQRRQQALERKASPYPRNQPVASDLG</sequence>